<evidence type="ECO:0000256" key="2">
    <source>
        <dbReference type="RuleBase" id="RU000461"/>
    </source>
</evidence>
<evidence type="ECO:0000256" key="1">
    <source>
        <dbReference type="ARBA" id="ARBA00010617"/>
    </source>
</evidence>
<dbReference type="Proteomes" id="UP001168620">
    <property type="component" value="Unassembled WGS sequence"/>
</dbReference>
<accession>A0ABT8FBI8</accession>
<dbReference type="InterPro" id="IPR001128">
    <property type="entry name" value="Cyt_P450"/>
</dbReference>
<keyword evidence="2" id="KW-0560">Oxidoreductase</keyword>
<dbReference type="InterPro" id="IPR036396">
    <property type="entry name" value="Cyt_P450_sf"/>
</dbReference>
<dbReference type="SUPFAM" id="SSF48264">
    <property type="entry name" value="Cytochrome P450"/>
    <property type="match status" value="1"/>
</dbReference>
<dbReference type="PRINTS" id="PR00359">
    <property type="entry name" value="BP450"/>
</dbReference>
<dbReference type="InterPro" id="IPR002397">
    <property type="entry name" value="Cyt_P450_B"/>
</dbReference>
<proteinExistence type="inferred from homology"/>
<keyword evidence="4" id="KW-1185">Reference proteome</keyword>
<sequence>MLLRTATRPLAPRADALREAARPAVRWGLGHALPKSVIGAAARRGDLHGRLIVASSTSSDVPVDLFDAIRASGPIHRSRYAYVTATLPVVREVLANPDVRAGVDLGTGAGPLGRLGRWAHRTTPMGPLTPPSLLVTEPPDHTRMRKLVTRVFSVKAVQRLRDRTEEIAEDLLTSLEQQGRGGRPVDLVEAYCALLPVTVIAEILGVPDSERQKVLDFGTAAAPSLDLGLSWRRFRRVEGALVSFEAWLVDHIDAKRRDPGEDLLSQMVAARDDDGVALTDRELIATAGLVLAAGFETTVNLLSNGIALLHDHPDQRALLRDEPDRWPNAVEEVLRIDPPVLLTGRTVVRDTEVAGMPVPRGAVVTTLLAGANRDPEVFADPHRFDVTRENAADHVSFSAGRHFCLGAALARMEGQVGLQRITERYPDLRLAPGATRRDTRILRGFETLPAYLS</sequence>
<dbReference type="CDD" id="cd20625">
    <property type="entry name" value="CYP164-like"/>
    <property type="match status" value="1"/>
</dbReference>
<dbReference type="InterPro" id="IPR017972">
    <property type="entry name" value="Cyt_P450_CS"/>
</dbReference>
<evidence type="ECO:0000313" key="4">
    <source>
        <dbReference type="Proteomes" id="UP001168620"/>
    </source>
</evidence>
<keyword evidence="2" id="KW-0479">Metal-binding</keyword>
<dbReference type="EMBL" id="JAUHJQ010000001">
    <property type="protein sequence ID" value="MDN4172053.1"/>
    <property type="molecule type" value="Genomic_DNA"/>
</dbReference>
<dbReference type="PANTHER" id="PTHR46696">
    <property type="entry name" value="P450, PUTATIVE (EUROFUNG)-RELATED"/>
    <property type="match status" value="1"/>
</dbReference>
<keyword evidence="2" id="KW-0349">Heme</keyword>
<keyword evidence="2" id="KW-0408">Iron</keyword>
<dbReference type="PRINTS" id="PR00385">
    <property type="entry name" value="P450"/>
</dbReference>
<dbReference type="Pfam" id="PF00067">
    <property type="entry name" value="p450"/>
    <property type="match status" value="1"/>
</dbReference>
<organism evidence="3 4">
    <name type="scientific">Nocardioides oceani</name>
    <dbReference type="NCBI Taxonomy" id="3058369"/>
    <lineage>
        <taxon>Bacteria</taxon>
        <taxon>Bacillati</taxon>
        <taxon>Actinomycetota</taxon>
        <taxon>Actinomycetes</taxon>
        <taxon>Propionibacteriales</taxon>
        <taxon>Nocardioidaceae</taxon>
        <taxon>Nocardioides</taxon>
    </lineage>
</organism>
<comment type="similarity">
    <text evidence="1 2">Belongs to the cytochrome P450 family.</text>
</comment>
<dbReference type="PANTHER" id="PTHR46696:SF4">
    <property type="entry name" value="BIOTIN BIOSYNTHESIS CYTOCHROME P450"/>
    <property type="match status" value="1"/>
</dbReference>
<protein>
    <submittedName>
        <fullName evidence="3">Cytochrome P450</fullName>
    </submittedName>
</protein>
<comment type="caution">
    <text evidence="3">The sequence shown here is derived from an EMBL/GenBank/DDBJ whole genome shotgun (WGS) entry which is preliminary data.</text>
</comment>
<dbReference type="Gene3D" id="1.10.630.10">
    <property type="entry name" value="Cytochrome P450"/>
    <property type="match status" value="1"/>
</dbReference>
<evidence type="ECO:0000313" key="3">
    <source>
        <dbReference type="EMBL" id="MDN4172053.1"/>
    </source>
</evidence>
<dbReference type="RefSeq" id="WP_300950964.1">
    <property type="nucleotide sequence ID" value="NZ_JAUHJQ010000001.1"/>
</dbReference>
<gene>
    <name evidence="3" type="ORF">QWY28_03770</name>
</gene>
<keyword evidence="2" id="KW-0503">Monooxygenase</keyword>
<reference evidence="3" key="1">
    <citation type="submission" date="2023-06" db="EMBL/GenBank/DDBJ databases">
        <title>Draft genome sequence of Nocardioides sp. SOB77.</title>
        <authorList>
            <person name="Zhang G."/>
        </authorList>
    </citation>
    <scope>NUCLEOTIDE SEQUENCE</scope>
    <source>
        <strain evidence="3">SOB77</strain>
    </source>
</reference>
<name>A0ABT8FBI8_9ACTN</name>
<dbReference type="PROSITE" id="PS00086">
    <property type="entry name" value="CYTOCHROME_P450"/>
    <property type="match status" value="1"/>
</dbReference>